<reference evidence="2" key="1">
    <citation type="journal article" date="2008" name="J. Bacteriol.">
        <title>Genome sequence of the fish pathogen Renibacterium salmoninarum suggests reductive evolution away from an environmental Arthrobacter ancestor.</title>
        <authorList>
            <person name="Wiens G.D."/>
            <person name="Rockey D.D."/>
            <person name="Wu Z."/>
            <person name="Chang J."/>
            <person name="Levy R."/>
            <person name="Crane S."/>
            <person name="Chen D.S."/>
            <person name="Capri G.R."/>
            <person name="Burnett J.R."/>
            <person name="Sudheesh P.S."/>
            <person name="Schipma M.J."/>
            <person name="Burd H."/>
            <person name="Bhattacharyya A."/>
            <person name="Rhodes L.D."/>
            <person name="Kaul R."/>
            <person name="Strom M.S."/>
        </authorList>
    </citation>
    <scope>NUCLEOTIDE SEQUENCE [LARGE SCALE GENOMIC DNA]</scope>
    <source>
        <strain evidence="2">ATCC 33209 / DSM 20767 / JCM 11484 / NBRC 15589 / NCIMB 2235</strain>
    </source>
</reference>
<dbReference type="KEGG" id="rsa:RSal33209_0375"/>
<dbReference type="eggNOG" id="COG2879">
    <property type="taxonomic scope" value="Bacteria"/>
</dbReference>
<dbReference type="EMBL" id="CP000910">
    <property type="protein sequence ID" value="ABY22130.1"/>
    <property type="molecule type" value="Genomic_DNA"/>
</dbReference>
<name>A9WKX2_RENSM</name>
<dbReference type="HOGENOM" id="CLU_171734_2_1_11"/>
<dbReference type="STRING" id="288705.RSal33209_0375"/>
<evidence type="ECO:0000313" key="1">
    <source>
        <dbReference type="EMBL" id="ABY22130.1"/>
    </source>
</evidence>
<keyword evidence="2" id="KW-1185">Reference proteome</keyword>
<sequence length="70" mass="8232">MRWRGADMSCLKTAWSSLRWYVKGLMGEDAYEKYCAHQEAVHPGGEMMTVREFWRDKTDRQDANPQGRCC</sequence>
<organism evidence="1 2">
    <name type="scientific">Renibacterium salmoninarum (strain ATCC 33209 / DSM 20767 / JCM 11484 / NBRC 15589 / NCIMB 2235)</name>
    <dbReference type="NCBI Taxonomy" id="288705"/>
    <lineage>
        <taxon>Bacteria</taxon>
        <taxon>Bacillati</taxon>
        <taxon>Actinomycetota</taxon>
        <taxon>Actinomycetes</taxon>
        <taxon>Micrococcales</taxon>
        <taxon>Micrococcaceae</taxon>
        <taxon>Renibacterium</taxon>
    </lineage>
</organism>
<evidence type="ECO:0000313" key="2">
    <source>
        <dbReference type="Proteomes" id="UP000002007"/>
    </source>
</evidence>
<dbReference type="Proteomes" id="UP000002007">
    <property type="component" value="Chromosome"/>
</dbReference>
<dbReference type="InterPro" id="IPR007423">
    <property type="entry name" value="Sel_put"/>
</dbReference>
<gene>
    <name evidence="1" type="ordered locus">RSal33209_0375</name>
</gene>
<dbReference type="AlphaFoldDB" id="A9WKX2"/>
<protein>
    <recommendedName>
        <fullName evidence="3">Cytosolic protein</fullName>
    </recommendedName>
</protein>
<dbReference type="Pfam" id="PF04328">
    <property type="entry name" value="Sel_put"/>
    <property type="match status" value="1"/>
</dbReference>
<proteinExistence type="predicted"/>
<evidence type="ECO:0008006" key="3">
    <source>
        <dbReference type="Google" id="ProtNLM"/>
    </source>
</evidence>
<accession>A9WKX2</accession>